<evidence type="ECO:0000256" key="3">
    <source>
        <dbReference type="ARBA" id="ARBA00022741"/>
    </source>
</evidence>
<organism evidence="13 14">
    <name type="scientific">Paraglomus brasilianum</name>
    <dbReference type="NCBI Taxonomy" id="144538"/>
    <lineage>
        <taxon>Eukaryota</taxon>
        <taxon>Fungi</taxon>
        <taxon>Fungi incertae sedis</taxon>
        <taxon>Mucoromycota</taxon>
        <taxon>Glomeromycotina</taxon>
        <taxon>Glomeromycetes</taxon>
        <taxon>Paraglomerales</taxon>
        <taxon>Paraglomeraceae</taxon>
        <taxon>Paraglomus</taxon>
    </lineage>
</organism>
<dbReference type="Pfam" id="PF00069">
    <property type="entry name" value="Pkinase"/>
    <property type="match status" value="1"/>
</dbReference>
<evidence type="ECO:0000256" key="6">
    <source>
        <dbReference type="PIRSR" id="PIRSR630616-1"/>
    </source>
</evidence>
<evidence type="ECO:0000256" key="5">
    <source>
        <dbReference type="ARBA" id="ARBA00022840"/>
    </source>
</evidence>
<feature type="active site" description="Proton acceptor" evidence="6">
    <location>
        <position position="446"/>
    </location>
</feature>
<dbReference type="InterPro" id="IPR030616">
    <property type="entry name" value="Aur-like"/>
</dbReference>
<feature type="region of interest" description="Disordered" evidence="10">
    <location>
        <begin position="161"/>
        <end position="190"/>
    </location>
</feature>
<evidence type="ECO:0000256" key="1">
    <source>
        <dbReference type="ARBA" id="ARBA00022527"/>
    </source>
</evidence>
<keyword evidence="11" id="KW-1133">Transmembrane helix</keyword>
<dbReference type="PROSITE" id="PS00108">
    <property type="entry name" value="PROTEIN_KINASE_ST"/>
    <property type="match status" value="1"/>
</dbReference>
<feature type="compositionally biased region" description="Polar residues" evidence="10">
    <location>
        <begin position="38"/>
        <end position="55"/>
    </location>
</feature>
<feature type="compositionally biased region" description="Polar residues" evidence="10">
    <location>
        <begin position="161"/>
        <end position="182"/>
    </location>
</feature>
<feature type="cross-link" description="Glycyl lysine isopeptide (Lys-Gly) (interchain with G-Cter in SUMO2)" evidence="8">
    <location>
        <position position="448"/>
    </location>
</feature>
<dbReference type="InterPro" id="IPR017441">
    <property type="entry name" value="Protein_kinase_ATP_BS"/>
</dbReference>
<keyword evidence="14" id="KW-1185">Reference proteome</keyword>
<feature type="compositionally biased region" description="Polar residues" evidence="10">
    <location>
        <begin position="203"/>
        <end position="216"/>
    </location>
</feature>
<dbReference type="InterPro" id="IPR011009">
    <property type="entry name" value="Kinase-like_dom_sf"/>
</dbReference>
<keyword evidence="4" id="KW-0418">Kinase</keyword>
<dbReference type="GO" id="GO:0005524">
    <property type="term" value="F:ATP binding"/>
    <property type="evidence" value="ECO:0007669"/>
    <property type="project" value="UniProtKB-UniRule"/>
</dbReference>
<keyword evidence="11" id="KW-0472">Membrane</keyword>
<dbReference type="InterPro" id="IPR000719">
    <property type="entry name" value="Prot_kinase_dom"/>
</dbReference>
<dbReference type="Gene3D" id="1.10.510.10">
    <property type="entry name" value="Transferase(Phosphotransferase) domain 1"/>
    <property type="match status" value="1"/>
</dbReference>
<name>A0A9N9A0W9_9GLOM</name>
<evidence type="ECO:0000313" key="13">
    <source>
        <dbReference type="EMBL" id="CAG8513226.1"/>
    </source>
</evidence>
<evidence type="ECO:0000256" key="10">
    <source>
        <dbReference type="SAM" id="MobiDB-lite"/>
    </source>
</evidence>
<dbReference type="AlphaFoldDB" id="A0A9N9A0W9"/>
<feature type="binding site" evidence="7 9">
    <location>
        <position position="350"/>
    </location>
    <ligand>
        <name>ATP</name>
        <dbReference type="ChEBI" id="CHEBI:30616"/>
    </ligand>
</feature>
<dbReference type="PANTHER" id="PTHR24350">
    <property type="entry name" value="SERINE/THREONINE-PROTEIN KINASE IAL-RELATED"/>
    <property type="match status" value="1"/>
</dbReference>
<feature type="binding site" evidence="7">
    <location>
        <begin position="450"/>
        <end position="451"/>
    </location>
    <ligand>
        <name>ATP</name>
        <dbReference type="ChEBI" id="CHEBI:30616"/>
    </ligand>
</feature>
<protein>
    <submittedName>
        <fullName evidence="13">8708_t:CDS:1</fullName>
    </submittedName>
</protein>
<dbReference type="OrthoDB" id="289250at2759"/>
<dbReference type="GO" id="GO:0004674">
    <property type="term" value="F:protein serine/threonine kinase activity"/>
    <property type="evidence" value="ECO:0007669"/>
    <property type="project" value="UniProtKB-KW"/>
</dbReference>
<evidence type="ECO:0000313" key="14">
    <source>
        <dbReference type="Proteomes" id="UP000789739"/>
    </source>
</evidence>
<evidence type="ECO:0000256" key="8">
    <source>
        <dbReference type="PIRSR" id="PIRSR630616-3"/>
    </source>
</evidence>
<dbReference type="FunFam" id="1.10.510.10:FF:000571">
    <property type="entry name" value="Maternal embryonic leucine zipper kinase"/>
    <property type="match status" value="1"/>
</dbReference>
<feature type="transmembrane region" description="Helical" evidence="11">
    <location>
        <begin position="511"/>
        <end position="528"/>
    </location>
</feature>
<dbReference type="SMART" id="SM00220">
    <property type="entry name" value="S_TKc"/>
    <property type="match status" value="1"/>
</dbReference>
<dbReference type="InterPro" id="IPR008271">
    <property type="entry name" value="Ser/Thr_kinase_AS"/>
</dbReference>
<feature type="domain" description="Protein kinase" evidence="12">
    <location>
        <begin position="321"/>
        <end position="593"/>
    </location>
</feature>
<proteinExistence type="predicted"/>
<keyword evidence="2" id="KW-0808">Transferase</keyword>
<feature type="region of interest" description="Disordered" evidence="10">
    <location>
        <begin position="203"/>
        <end position="226"/>
    </location>
</feature>
<reference evidence="13" key="1">
    <citation type="submission" date="2021-06" db="EMBL/GenBank/DDBJ databases">
        <authorList>
            <person name="Kallberg Y."/>
            <person name="Tangrot J."/>
            <person name="Rosling A."/>
        </authorList>
    </citation>
    <scope>NUCLEOTIDE SEQUENCE</scope>
    <source>
        <strain evidence="13">BR232B</strain>
    </source>
</reference>
<feature type="binding site" evidence="7">
    <location>
        <position position="470"/>
    </location>
    <ligand>
        <name>ATP</name>
        <dbReference type="ChEBI" id="CHEBI:30616"/>
    </ligand>
</feature>
<evidence type="ECO:0000259" key="12">
    <source>
        <dbReference type="PROSITE" id="PS50011"/>
    </source>
</evidence>
<feature type="region of interest" description="Disordered" evidence="10">
    <location>
        <begin position="31"/>
        <end position="55"/>
    </location>
</feature>
<evidence type="ECO:0000256" key="11">
    <source>
        <dbReference type="SAM" id="Phobius"/>
    </source>
</evidence>
<accession>A0A9N9A0W9</accession>
<dbReference type="CDD" id="cd14003">
    <property type="entry name" value="STKc_AMPK-like"/>
    <property type="match status" value="1"/>
</dbReference>
<dbReference type="Proteomes" id="UP000789739">
    <property type="component" value="Unassembled WGS sequence"/>
</dbReference>
<comment type="caution">
    <text evidence="13">The sequence shown here is derived from an EMBL/GenBank/DDBJ whole genome shotgun (WGS) entry which is preliminary data.</text>
</comment>
<evidence type="ECO:0000256" key="4">
    <source>
        <dbReference type="ARBA" id="ARBA00022777"/>
    </source>
</evidence>
<evidence type="ECO:0000256" key="2">
    <source>
        <dbReference type="ARBA" id="ARBA00022679"/>
    </source>
</evidence>
<evidence type="ECO:0000256" key="7">
    <source>
        <dbReference type="PIRSR" id="PIRSR630616-2"/>
    </source>
</evidence>
<keyword evidence="3 7" id="KW-0547">Nucleotide-binding</keyword>
<evidence type="ECO:0000256" key="9">
    <source>
        <dbReference type="PROSITE-ProRule" id="PRU10141"/>
    </source>
</evidence>
<dbReference type="EMBL" id="CAJVPI010000283">
    <property type="protein sequence ID" value="CAG8513226.1"/>
    <property type="molecule type" value="Genomic_DNA"/>
</dbReference>
<keyword evidence="5 7" id="KW-0067">ATP-binding</keyword>
<dbReference type="SUPFAM" id="SSF56112">
    <property type="entry name" value="Protein kinase-like (PK-like)"/>
    <property type="match status" value="1"/>
</dbReference>
<dbReference type="PROSITE" id="PS00107">
    <property type="entry name" value="PROTEIN_KINASE_ATP"/>
    <property type="match status" value="1"/>
</dbReference>
<keyword evidence="11" id="KW-0812">Transmembrane</keyword>
<keyword evidence="1" id="KW-0723">Serine/threonine-protein kinase</keyword>
<sequence>MIEAAPNSCTQLEAEGESFKRSIDKFILKSERRKQHRQPSQLLHTNNNHSNDNQLLSTSDMENLIAASVKSTPTIPSDSTKTSDNPSMYAYEKMLFNTDIIRRQAHSNIYNNTNMLPAQRPSLPPHSYSEPNCQLRYSDSDAINKENFCSPSNHLFTHSLPNPSVAVESSTPGMQQQASTPIEHSDRPQQRQLSNLARLKTNFSSEQSQTVQLQKPQHQKVASDEDALATLPSPATSLVDFPTTHHVRHMRKQTSTENSVHYPHHLASSLRAHSSPLSEQLFSNSSNQYNHVNNDLTHTAVANRLARYKLPSNTELIGRFAITKGNIGEGSFSQVKLALDLTNGEEVAIKMTATKGMEDNDPLRVCVQREIEILRSIDNATIVKLIDTIDTPTHVCLIMEYVPGGELFDYVANYYEQTDENDARRIFVQLLNAVSYLHNNNIVHRDLKLENILLDRKTPSPDGPKIKLTDFGLARFIDLENPHLTTRCGSEEYAAPEIVMAKPYDGRQTDMWALGIVLYALLVGYLPFNLQRGQTRGQFFGKIARADYKFPSEKEAGRRGNISRDAKDVVNRLLQPNPQRRATLENISRHAWLEGYVDLE</sequence>
<gene>
    <name evidence="13" type="ORF">PBRASI_LOCUS3225</name>
</gene>
<dbReference type="PROSITE" id="PS50011">
    <property type="entry name" value="PROTEIN_KINASE_DOM"/>
    <property type="match status" value="1"/>
</dbReference>